<evidence type="ECO:0000313" key="3">
    <source>
        <dbReference type="EMBL" id="TWU32279.1"/>
    </source>
</evidence>
<feature type="compositionally biased region" description="Polar residues" evidence="1">
    <location>
        <begin position="1730"/>
        <end position="1743"/>
    </location>
</feature>
<dbReference type="SUPFAM" id="SSF117074">
    <property type="entry name" value="Hypothetical protein PA1324"/>
    <property type="match status" value="1"/>
</dbReference>
<dbReference type="Gene3D" id="2.60.40.10">
    <property type="entry name" value="Immunoglobulins"/>
    <property type="match status" value="5"/>
</dbReference>
<proteinExistence type="predicted"/>
<dbReference type="Gene3D" id="2.60.40.740">
    <property type="match status" value="1"/>
</dbReference>
<accession>A0A5C6DBI9</accession>
<feature type="domain" description="DUF11" evidence="2">
    <location>
        <begin position="620"/>
        <end position="732"/>
    </location>
</feature>
<dbReference type="InterPro" id="IPR001434">
    <property type="entry name" value="OmcB-like_DUF11"/>
</dbReference>
<dbReference type="EMBL" id="SJPV01000013">
    <property type="protein sequence ID" value="TWU32279.1"/>
    <property type="molecule type" value="Genomic_DNA"/>
</dbReference>
<feature type="region of interest" description="Disordered" evidence="1">
    <location>
        <begin position="712"/>
        <end position="738"/>
    </location>
</feature>
<dbReference type="RefSeq" id="WP_146530510.1">
    <property type="nucleotide sequence ID" value="NZ_SJPV01000013.1"/>
</dbReference>
<feature type="compositionally biased region" description="Polar residues" evidence="1">
    <location>
        <begin position="719"/>
        <end position="729"/>
    </location>
</feature>
<reference evidence="3 4" key="1">
    <citation type="submission" date="2019-02" db="EMBL/GenBank/DDBJ databases">
        <title>Deep-cultivation of Planctomycetes and their phenomic and genomic characterization uncovers novel biology.</title>
        <authorList>
            <person name="Wiegand S."/>
            <person name="Jogler M."/>
            <person name="Boedeker C."/>
            <person name="Pinto D."/>
            <person name="Vollmers J."/>
            <person name="Rivas-Marin E."/>
            <person name="Kohn T."/>
            <person name="Peeters S.H."/>
            <person name="Heuer A."/>
            <person name="Rast P."/>
            <person name="Oberbeckmann S."/>
            <person name="Bunk B."/>
            <person name="Jeske O."/>
            <person name="Meyerdierks A."/>
            <person name="Storesund J.E."/>
            <person name="Kallscheuer N."/>
            <person name="Luecker S."/>
            <person name="Lage O.M."/>
            <person name="Pohl T."/>
            <person name="Merkel B.J."/>
            <person name="Hornburger P."/>
            <person name="Mueller R.-W."/>
            <person name="Bruemmer F."/>
            <person name="Labrenz M."/>
            <person name="Spormann A.M."/>
            <person name="Op Den Camp H."/>
            <person name="Overmann J."/>
            <person name="Amann R."/>
            <person name="Jetten M.S.M."/>
            <person name="Mascher T."/>
            <person name="Medema M.H."/>
            <person name="Devos D.P."/>
            <person name="Kaster A.-K."/>
            <person name="Ovreas L."/>
            <person name="Rohde M."/>
            <person name="Galperin M.Y."/>
            <person name="Jogler C."/>
        </authorList>
    </citation>
    <scope>NUCLEOTIDE SEQUENCE [LARGE SCALE GENOMIC DNA]</scope>
    <source>
        <strain evidence="3 4">Poly41</strain>
    </source>
</reference>
<feature type="domain" description="DUF11" evidence="2">
    <location>
        <begin position="1772"/>
        <end position="1884"/>
    </location>
</feature>
<dbReference type="InterPro" id="IPR051172">
    <property type="entry name" value="Chlamydia_OmcB"/>
</dbReference>
<feature type="domain" description="DUF11" evidence="2">
    <location>
        <begin position="876"/>
        <end position="986"/>
    </location>
</feature>
<gene>
    <name evidence="3" type="primary">omcB_3</name>
    <name evidence="3" type="ORF">Poly41_57640</name>
</gene>
<evidence type="ECO:0000313" key="4">
    <source>
        <dbReference type="Proteomes" id="UP000319143"/>
    </source>
</evidence>
<feature type="compositionally biased region" description="Low complexity" evidence="1">
    <location>
        <begin position="591"/>
        <end position="603"/>
    </location>
</feature>
<dbReference type="Pfam" id="PF01345">
    <property type="entry name" value="DUF11"/>
    <property type="match status" value="12"/>
</dbReference>
<feature type="domain" description="DUF11" evidence="2">
    <location>
        <begin position="493"/>
        <end position="602"/>
    </location>
</feature>
<dbReference type="NCBIfam" id="TIGR01451">
    <property type="entry name" value="B_ant_repeat"/>
    <property type="match status" value="11"/>
</dbReference>
<dbReference type="InterPro" id="IPR047589">
    <property type="entry name" value="DUF11_rpt"/>
</dbReference>
<organism evidence="3 4">
    <name type="scientific">Novipirellula artificiosorum</name>
    <dbReference type="NCBI Taxonomy" id="2528016"/>
    <lineage>
        <taxon>Bacteria</taxon>
        <taxon>Pseudomonadati</taxon>
        <taxon>Planctomycetota</taxon>
        <taxon>Planctomycetia</taxon>
        <taxon>Pirellulales</taxon>
        <taxon>Pirellulaceae</taxon>
        <taxon>Novipirellula</taxon>
    </lineage>
</organism>
<name>A0A5C6DBI9_9BACT</name>
<feature type="domain" description="DUF11" evidence="2">
    <location>
        <begin position="362"/>
        <end position="469"/>
    </location>
</feature>
<feature type="region of interest" description="Disordered" evidence="1">
    <location>
        <begin position="591"/>
        <end position="614"/>
    </location>
</feature>
<feature type="region of interest" description="Disordered" evidence="1">
    <location>
        <begin position="457"/>
        <end position="483"/>
    </location>
</feature>
<evidence type="ECO:0000259" key="2">
    <source>
        <dbReference type="Pfam" id="PF01345"/>
    </source>
</evidence>
<comment type="caution">
    <text evidence="3">The sequence shown here is derived from an EMBL/GenBank/DDBJ whole genome shotgun (WGS) entry which is preliminary data.</text>
</comment>
<feature type="region of interest" description="Disordered" evidence="1">
    <location>
        <begin position="1730"/>
        <end position="1757"/>
    </location>
</feature>
<feature type="domain" description="DUF11" evidence="2">
    <location>
        <begin position="1516"/>
        <end position="1628"/>
    </location>
</feature>
<dbReference type="OrthoDB" id="1758300at2"/>
<feature type="domain" description="DUF11" evidence="2">
    <location>
        <begin position="1132"/>
        <end position="1242"/>
    </location>
</feature>
<sequence length="1908" mass="195291">MSRQRFFRRSSLNSFFSAAKSRSNRRRLGLELLEDRRVLAAAVDLASIQGQVFKDLLGDGYTAGEEIAGASVELYRDNGDGSFNPAAGDTSLGTRTTDAGGNYVFSRLTAGTYFVFQPAQSVDGRTISQAVSPATNLDATAVQGVIVDTIDSFDQTEQLVLDTTNDGTPVTSSVAAPEVIGGERDLFVNKTSVNGSVQLSVDNPLLPNLLTFDSILSGNGERRVSWDGVDGDAATIDDTGLSGTDLTRGDTAAGIRLQVGADLAGGTAIVRLYSDDGAAGTATRFSTTTLAIPVTGGDPSAAEFIEFTAFTAGGGGGADLTRIGAIELEISGATNVNGTAELVGSIGPTFFTQNFANFETADLSLTKTVDTAAPTVGQNVTFTITLSNAGPNSATGVEVTDLLPAGLTFVSSSPSQGTYDSTTGLWDVGTIANTTTATLAIVATVAVAGVQTNSAEITASDQVDPDSSPGNAATLPNEDDTASAVVSPQTVNVALSKTIDNALPNFGENVTFTITASNSGPSTATGVIVRDVLPAGLSFVSAVGSQGSYNTTDGTWNVGSIVVGATPTLTLIGTVNALGLQVNTAEVIAIDQTDTNSTPNNNDPTEDDQDSVSFDTPVADLSLTKTANNDRPNVNEAISFTITLDNAGPAPATGVAVTDILPAGVSFISSTVSVGDYNASTGIWTVGNVAVGNNPTLTINARLDGQAAATNTAQISAADQTDSDSTPGNNVEAEDDQATVTVTPRTIDLSLTKAVDVARPAPGENVVFTVNVTNAGPDTAAGVVVSDTLPAGLSFVSSTVTDGVFSDGTGLWTIPEIPTGATSTLTITAQFNATSVLSNTAQVSAANEFDIDSTPGNDSPAEDDQASVTLSPATADLSLTKNVDNGVPNVGENVVFTVTVSNAGPDSATGVVVRDLLPADTTFVASTPSVGAYNPTTGRWDLGMLAASGSATLLIEATPQSTALITNSAEIIQADQFDPDSTPNNNVLTEDDQDDVAIQSQQIDLSVTQSVDNATPNVGEEITFTITVSNAGPSRATGVVVTDSLPTGVTLIRSVPSQGSINTSTGAWSVEAVRAGEFATLTLVGRVDALGDYTNTAQVTAANQVDVDSTPANNVESEDDQASVAFRTPVADLSLIKNATNLSPNMGEAVTFRIELTNDGPDPATGVRVTDILPLGTSFVSTSLTAGTYDAGTGLWDIGTVAAQSMVTLNIVATIDTPGSKTNTARVTTANEADPDSTPGNNILAEDDQDEVTVTPPLIDLSLTKTANNDRPTLGDNVDFTITVTNEGPNDATGVVVTDTLPAGLSFVSSTLSAGSYSSATGIWTVGDLAQGASATLTLTTTVNAFDALTNVAEVTAADQADVDSTPGNNLANEDDYASATLTPASADLSLTKTVDNASPNVGSEITFTLTLANSGPDAADDIIVTDPLPSGLSFVRSTPTVGTYNETDGRWQIPTLGTNGTASLEIVASVLGQNEITNVAEVTASSQFDPDSIPANDNPDEDDRAAVTLTPQLIDLALAKIIDEPAPNVGETIEYTLTLSNSGPSTATGVVVTDLLPNNLTYSSSTPSQGNYDPATGLWTVGNVAVDITPSLVIRAVVQNTRSETNVAEVTAADQTDVDSTPGNNVAGEDDQASVIFSTQVADLSLTKTVNQSEPDRGADVTFTVRVANAGPNAATDVTVTDSLPAGLTFVSSTASGGTYSAANGQWVIEQIDSGGQASLTITATVDSATPSTNRAEVTASRQFDPDSTPGNGVDGEDDLATATVTPNVVDMSVATSVDNDAPLEGETIVITIQTANAGPANATGVAVRVVVPTGLTLLASNPSQGTYDPATGVWTVGSVTADTERELVLTTRVDERGYKELDVQVIATDQFDIDSTPDNNVEDEDDQTTLIIRAPRLLTKRLFLAR</sequence>
<dbReference type="Proteomes" id="UP000319143">
    <property type="component" value="Unassembled WGS sequence"/>
</dbReference>
<feature type="domain" description="DUF11" evidence="2">
    <location>
        <begin position="1644"/>
        <end position="1750"/>
    </location>
</feature>
<dbReference type="Gene3D" id="2.60.40.1170">
    <property type="entry name" value="Mu homology domain, subdomain B"/>
    <property type="match status" value="7"/>
</dbReference>
<feature type="domain" description="DUF11" evidence="2">
    <location>
        <begin position="1388"/>
        <end position="1493"/>
    </location>
</feature>
<evidence type="ECO:0000256" key="1">
    <source>
        <dbReference type="SAM" id="MobiDB-lite"/>
    </source>
</evidence>
<keyword evidence="4" id="KW-1185">Reference proteome</keyword>
<dbReference type="InterPro" id="IPR013783">
    <property type="entry name" value="Ig-like_fold"/>
</dbReference>
<dbReference type="PANTHER" id="PTHR34819:SF3">
    <property type="entry name" value="CELL SURFACE PROTEIN"/>
    <property type="match status" value="1"/>
</dbReference>
<feature type="domain" description="DUF11" evidence="2">
    <location>
        <begin position="748"/>
        <end position="859"/>
    </location>
</feature>
<feature type="domain" description="DUF11" evidence="2">
    <location>
        <begin position="1004"/>
        <end position="1117"/>
    </location>
</feature>
<protein>
    <submittedName>
        <fullName evidence="3">Large cysteine-rich periplasmic protein omcB</fullName>
    </submittedName>
</protein>
<feature type="domain" description="DUF11" evidence="2">
    <location>
        <begin position="1260"/>
        <end position="1373"/>
    </location>
</feature>
<dbReference type="PANTHER" id="PTHR34819">
    <property type="entry name" value="LARGE CYSTEINE-RICH PERIPLASMIC PROTEIN OMCB"/>
    <property type="match status" value="1"/>
</dbReference>